<dbReference type="EMBL" id="MU393651">
    <property type="protein sequence ID" value="KAI4859182.1"/>
    <property type="molecule type" value="Genomic_DNA"/>
</dbReference>
<dbReference type="Proteomes" id="UP001497700">
    <property type="component" value="Unassembled WGS sequence"/>
</dbReference>
<comment type="caution">
    <text evidence="1">The sequence shown here is derived from an EMBL/GenBank/DDBJ whole genome shotgun (WGS) entry which is preliminary data.</text>
</comment>
<gene>
    <name evidence="1" type="ORF">F4820DRAFT_454138</name>
</gene>
<protein>
    <submittedName>
        <fullName evidence="1">Cytochrome P450</fullName>
    </submittedName>
</protein>
<evidence type="ECO:0000313" key="1">
    <source>
        <dbReference type="EMBL" id="KAI4859182.1"/>
    </source>
</evidence>
<organism evidence="1 2">
    <name type="scientific">Hypoxylon rubiginosum</name>
    <dbReference type="NCBI Taxonomy" id="110542"/>
    <lineage>
        <taxon>Eukaryota</taxon>
        <taxon>Fungi</taxon>
        <taxon>Dikarya</taxon>
        <taxon>Ascomycota</taxon>
        <taxon>Pezizomycotina</taxon>
        <taxon>Sordariomycetes</taxon>
        <taxon>Xylariomycetidae</taxon>
        <taxon>Xylariales</taxon>
        <taxon>Hypoxylaceae</taxon>
        <taxon>Hypoxylon</taxon>
    </lineage>
</organism>
<accession>A0ACB9YIZ2</accession>
<keyword evidence="2" id="KW-1185">Reference proteome</keyword>
<name>A0ACB9YIZ2_9PEZI</name>
<reference evidence="1 2" key="1">
    <citation type="journal article" date="2022" name="New Phytol.">
        <title>Ecological generalism drives hyperdiversity of secondary metabolite gene clusters in xylarialean endophytes.</title>
        <authorList>
            <person name="Franco M.E.E."/>
            <person name="Wisecaver J.H."/>
            <person name="Arnold A.E."/>
            <person name="Ju Y.M."/>
            <person name="Slot J.C."/>
            <person name="Ahrendt S."/>
            <person name="Moore L.P."/>
            <person name="Eastman K.E."/>
            <person name="Scott K."/>
            <person name="Konkel Z."/>
            <person name="Mondo S.J."/>
            <person name="Kuo A."/>
            <person name="Hayes R.D."/>
            <person name="Haridas S."/>
            <person name="Andreopoulos B."/>
            <person name="Riley R."/>
            <person name="LaButti K."/>
            <person name="Pangilinan J."/>
            <person name="Lipzen A."/>
            <person name="Amirebrahimi M."/>
            <person name="Yan J."/>
            <person name="Adam C."/>
            <person name="Keymanesh K."/>
            <person name="Ng V."/>
            <person name="Louie K."/>
            <person name="Northen T."/>
            <person name="Drula E."/>
            <person name="Henrissat B."/>
            <person name="Hsieh H.M."/>
            <person name="Youens-Clark K."/>
            <person name="Lutzoni F."/>
            <person name="Miadlikowska J."/>
            <person name="Eastwood D.C."/>
            <person name="Hamelin R.C."/>
            <person name="Grigoriev I.V."/>
            <person name="U'Ren J.M."/>
        </authorList>
    </citation>
    <scope>NUCLEOTIDE SEQUENCE [LARGE SCALE GENOMIC DNA]</scope>
    <source>
        <strain evidence="1 2">CBS 119005</strain>
    </source>
</reference>
<sequence>MPWIAHLPPLALAVAGLLLLRALVMITRSKPPHHELWDKIDTVGVRPGGGVIPWALAIARSVTSMQETMREGYDRFSRQGRPFALPTMWTGGALVVLPPAMLHLLGRPRDELSSFAALLDNAQFRYLMTDRDVWANTIHFDVVRRDLAPRNVGALAGVVAGEWDAAFRSCWGGEGEGEGEVVNAWDSMVRVIARAALRIMVGLPGCRDENYLEQSRLYANAVLVDACFINCLPPAIRPVVGPLIAFRARYHQRQLMKILVPMVEEKMRQYEDKEAQDDGPGDVIQWLIRVAKSHSPEQMTANKIAMRVLALTSMFVFAIGWVFAHAVLDIYCSPSRDEFVSTLEAECRRVSVEHQGLSTKEAIDALYNVDSAVRESMRLNDVMVHLLPLDVVSGDAIDLGEGRRITAGSGIRTVFPAQMIHMDPAIYRNPEQFDAFRFSREFDGPRQTGPRQAGKRQQLMTTVSTSFLPFGYGRHACPGRWFVAQMVKQALAHVLLNYDVEVTKRPGKRTSMLNFMLPPQSAEMRVRRKA</sequence>
<evidence type="ECO:0000313" key="2">
    <source>
        <dbReference type="Proteomes" id="UP001497700"/>
    </source>
</evidence>
<proteinExistence type="predicted"/>